<evidence type="ECO:0000313" key="7">
    <source>
        <dbReference type="Proteomes" id="UP000198660"/>
    </source>
</evidence>
<dbReference type="Proteomes" id="UP000198660">
    <property type="component" value="Unassembled WGS sequence"/>
</dbReference>
<dbReference type="InterPro" id="IPR006480">
    <property type="entry name" value="Phage_holin_4_1"/>
</dbReference>
<keyword evidence="2" id="KW-0812">Transmembrane</keyword>
<comment type="subcellular location">
    <subcellularLocation>
        <location evidence="1">Membrane</location>
        <topology evidence="1">Multi-pass membrane protein</topology>
    </subcellularLocation>
</comment>
<keyword evidence="4" id="KW-0472">Membrane</keyword>
<proteinExistence type="inferred from homology"/>
<dbReference type="EMBL" id="FPAA01000007">
    <property type="protein sequence ID" value="SFS76017.1"/>
    <property type="molecule type" value="Genomic_DNA"/>
</dbReference>
<evidence type="ECO:0000256" key="2">
    <source>
        <dbReference type="ARBA" id="ARBA00022692"/>
    </source>
</evidence>
<dbReference type="GO" id="GO:0016020">
    <property type="term" value="C:membrane"/>
    <property type="evidence" value="ECO:0007669"/>
    <property type="project" value="UniProtKB-SubCell"/>
</dbReference>
<dbReference type="Pfam" id="PF05105">
    <property type="entry name" value="Phage_holin_4_1"/>
    <property type="match status" value="1"/>
</dbReference>
<evidence type="ECO:0000256" key="4">
    <source>
        <dbReference type="ARBA" id="ARBA00023136"/>
    </source>
</evidence>
<organism evidence="6 7">
    <name type="scientific">Marininema halotolerans</name>
    <dbReference type="NCBI Taxonomy" id="1155944"/>
    <lineage>
        <taxon>Bacteria</taxon>
        <taxon>Bacillati</taxon>
        <taxon>Bacillota</taxon>
        <taxon>Bacilli</taxon>
        <taxon>Bacillales</taxon>
        <taxon>Thermoactinomycetaceae</taxon>
        <taxon>Marininema</taxon>
    </lineage>
</organism>
<dbReference type="RefSeq" id="WP_245838754.1">
    <property type="nucleotide sequence ID" value="NZ_FPAA01000007.1"/>
</dbReference>
<evidence type="ECO:0000256" key="3">
    <source>
        <dbReference type="ARBA" id="ARBA00022989"/>
    </source>
</evidence>
<accession>A0A1I6SGE7</accession>
<sequence length="131" mass="14144">MILQGLLATSLALVTSLFNGWSAGLQTLLIVVIIDYGTGFVASGVEGKLSSRVGWVGISRKVGMFAVVSVSHLMDQMMGEGHLLRDSTIIFYIANEILSVLENCGRLGIPIPTQIRQAIQVLKGRAEEEKK</sequence>
<keyword evidence="7" id="KW-1185">Reference proteome</keyword>
<protein>
    <submittedName>
        <fullName evidence="6">Toxin secretion/phage lysis holin</fullName>
    </submittedName>
</protein>
<name>A0A1I6SGE7_9BACL</name>
<dbReference type="NCBIfam" id="TIGR01593">
    <property type="entry name" value="holin_tox_secr"/>
    <property type="match status" value="1"/>
</dbReference>
<evidence type="ECO:0000256" key="5">
    <source>
        <dbReference type="ARBA" id="ARBA00023600"/>
    </source>
</evidence>
<comment type="similarity">
    <text evidence="5">Belongs to the bacteriophage holin family. Cp-1 holin subfamily.</text>
</comment>
<keyword evidence="3" id="KW-1133">Transmembrane helix</keyword>
<evidence type="ECO:0000256" key="1">
    <source>
        <dbReference type="ARBA" id="ARBA00004141"/>
    </source>
</evidence>
<evidence type="ECO:0000313" key="6">
    <source>
        <dbReference type="EMBL" id="SFS76017.1"/>
    </source>
</evidence>
<reference evidence="7" key="1">
    <citation type="submission" date="2016-10" db="EMBL/GenBank/DDBJ databases">
        <authorList>
            <person name="Varghese N."/>
            <person name="Submissions S."/>
        </authorList>
    </citation>
    <scope>NUCLEOTIDE SEQUENCE [LARGE SCALE GENOMIC DNA]</scope>
    <source>
        <strain evidence="7">DSM 45789</strain>
    </source>
</reference>
<gene>
    <name evidence="6" type="ORF">SAMN05444972_10769</name>
</gene>
<dbReference type="AlphaFoldDB" id="A0A1I6SGE7"/>